<reference evidence="2 3" key="1">
    <citation type="submission" date="2020-02" db="EMBL/GenBank/DDBJ databases">
        <title>Whole-genome analyses of novel actinobacteria.</title>
        <authorList>
            <person name="Sahin N."/>
            <person name="Tatar D."/>
        </authorList>
    </citation>
    <scope>NUCLEOTIDE SEQUENCE [LARGE SCALE GENOMIC DNA]</scope>
    <source>
        <strain evidence="2 3">SB3404</strain>
    </source>
</reference>
<dbReference type="Proteomes" id="UP000477722">
    <property type="component" value="Unassembled WGS sequence"/>
</dbReference>
<gene>
    <name evidence="2" type="ORF">G5C65_32600</name>
</gene>
<keyword evidence="3" id="KW-1185">Reference proteome</keyword>
<evidence type="ECO:0000256" key="1">
    <source>
        <dbReference type="SAM" id="MobiDB-lite"/>
    </source>
</evidence>
<feature type="region of interest" description="Disordered" evidence="1">
    <location>
        <begin position="350"/>
        <end position="384"/>
    </location>
</feature>
<sequence>YWASQAPNGDGGSAAPGADRPPLLALDNRAADAHDIAVETPAPAPRDGADDSRGSGVAPGEPMGPRALVPATDLPDGPDRAAVHRPAGKPGRAEVGELAAALKLEGTPRQRNGGWEVSESGERKSGDPRLTVRNGRWTYAGQGAAGRTCGRPLPAAAEREPARGGTRPGCPPEAAPDLPSRDDGPGTAGGGTASEEAAKKAVRPALRALDLGGARVETHRATGAHRTVNAEPRVAGKPTHRWTVTFQVDGDGRVVRGTGHWGGTSEGADYPVMSASRTLNELNKQRQAGRPEAVERSAPQGKRGPAKVVGAAFGYAARLSDGKPVLVPSWIYDVRRTGGKGSYQLAHPAVEPRFLQRPGGEAPSSRPGSPGSSGSSGSKAEDLTSYDIQGRTLTVTFWGGVCETYRATAAESDSRVRVTLSSRPKNPENTLCVKVAKRMTAEVTLDKPLGDRKVVDARDGDVLPRR</sequence>
<dbReference type="AlphaFoldDB" id="A0A6G4X632"/>
<feature type="region of interest" description="Disordered" evidence="1">
    <location>
        <begin position="283"/>
        <end position="305"/>
    </location>
</feature>
<protein>
    <recommendedName>
        <fullName evidence="4">Large membrane protein</fullName>
    </recommendedName>
</protein>
<dbReference type="RefSeq" id="WP_165302663.1">
    <property type="nucleotide sequence ID" value="NZ_JAAKZZ010000592.1"/>
</dbReference>
<dbReference type="EMBL" id="JAAKZZ010000592">
    <property type="protein sequence ID" value="NGO72999.1"/>
    <property type="molecule type" value="Genomic_DNA"/>
</dbReference>
<accession>A0A6G4X632</accession>
<feature type="region of interest" description="Disordered" evidence="1">
    <location>
        <begin position="1"/>
        <end position="200"/>
    </location>
</feature>
<proteinExistence type="predicted"/>
<comment type="caution">
    <text evidence="2">The sequence shown here is derived from an EMBL/GenBank/DDBJ whole genome shotgun (WGS) entry which is preliminary data.</text>
</comment>
<feature type="non-terminal residue" evidence="2">
    <location>
        <position position="1"/>
    </location>
</feature>
<organism evidence="2 3">
    <name type="scientific">Streptomyces boncukensis</name>
    <dbReference type="NCBI Taxonomy" id="2711219"/>
    <lineage>
        <taxon>Bacteria</taxon>
        <taxon>Bacillati</taxon>
        <taxon>Actinomycetota</taxon>
        <taxon>Actinomycetes</taxon>
        <taxon>Kitasatosporales</taxon>
        <taxon>Streptomycetaceae</taxon>
        <taxon>Streptomyces</taxon>
    </lineage>
</organism>
<evidence type="ECO:0000313" key="2">
    <source>
        <dbReference type="EMBL" id="NGO72999.1"/>
    </source>
</evidence>
<evidence type="ECO:0008006" key="4">
    <source>
        <dbReference type="Google" id="ProtNLM"/>
    </source>
</evidence>
<name>A0A6G4X632_9ACTN</name>
<evidence type="ECO:0000313" key="3">
    <source>
        <dbReference type="Proteomes" id="UP000477722"/>
    </source>
</evidence>
<feature type="compositionally biased region" description="Low complexity" evidence="1">
    <location>
        <begin position="358"/>
        <end position="378"/>
    </location>
</feature>